<keyword evidence="1" id="KW-0472">Membrane</keyword>
<comment type="caution">
    <text evidence="2">The sequence shown here is derived from an EMBL/GenBank/DDBJ whole genome shotgun (WGS) entry which is preliminary data.</text>
</comment>
<feature type="transmembrane region" description="Helical" evidence="1">
    <location>
        <begin position="61"/>
        <end position="81"/>
    </location>
</feature>
<keyword evidence="1" id="KW-1133">Transmembrane helix</keyword>
<evidence type="ECO:0000313" key="2">
    <source>
        <dbReference type="EMBL" id="GAA3355267.1"/>
    </source>
</evidence>
<sequence length="157" mass="16282">MSDDADTPVDDKPTDDAPVNEHARVVRALADAMLRMSVLPVAITVVVAAIAGYFAAGVPGVAGAVTAGVVASGASLFTLWLMHRTAGMASMFVLGASMGGFLIKMFALLVTMMALRGVEAVDAMTLALTFIAMVLVWATSEAVAFRRTKVPTIVPGR</sequence>
<evidence type="ECO:0008006" key="4">
    <source>
        <dbReference type="Google" id="ProtNLM"/>
    </source>
</evidence>
<name>A0ABP6RKF9_9PSEU</name>
<dbReference type="Proteomes" id="UP001500483">
    <property type="component" value="Unassembled WGS sequence"/>
</dbReference>
<reference evidence="3" key="1">
    <citation type="journal article" date="2019" name="Int. J. Syst. Evol. Microbiol.">
        <title>The Global Catalogue of Microorganisms (GCM) 10K type strain sequencing project: providing services to taxonomists for standard genome sequencing and annotation.</title>
        <authorList>
            <consortium name="The Broad Institute Genomics Platform"/>
            <consortium name="The Broad Institute Genome Sequencing Center for Infectious Disease"/>
            <person name="Wu L."/>
            <person name="Ma J."/>
        </authorList>
    </citation>
    <scope>NUCLEOTIDE SEQUENCE [LARGE SCALE GENOMIC DNA]</scope>
    <source>
        <strain evidence="3">JCM 9687</strain>
    </source>
</reference>
<feature type="transmembrane region" description="Helical" evidence="1">
    <location>
        <begin position="32"/>
        <end position="55"/>
    </location>
</feature>
<evidence type="ECO:0000256" key="1">
    <source>
        <dbReference type="SAM" id="Phobius"/>
    </source>
</evidence>
<dbReference type="RefSeq" id="WP_258347553.1">
    <property type="nucleotide sequence ID" value="NZ_BAAAYK010000038.1"/>
</dbReference>
<keyword evidence="3" id="KW-1185">Reference proteome</keyword>
<feature type="transmembrane region" description="Helical" evidence="1">
    <location>
        <begin position="121"/>
        <end position="139"/>
    </location>
</feature>
<feature type="transmembrane region" description="Helical" evidence="1">
    <location>
        <begin position="93"/>
        <end position="115"/>
    </location>
</feature>
<accession>A0ABP6RKF9</accession>
<evidence type="ECO:0000313" key="3">
    <source>
        <dbReference type="Proteomes" id="UP001500483"/>
    </source>
</evidence>
<organism evidence="2 3">
    <name type="scientific">Saccharopolyspora gregorii</name>
    <dbReference type="NCBI Taxonomy" id="33914"/>
    <lineage>
        <taxon>Bacteria</taxon>
        <taxon>Bacillati</taxon>
        <taxon>Actinomycetota</taxon>
        <taxon>Actinomycetes</taxon>
        <taxon>Pseudonocardiales</taxon>
        <taxon>Pseudonocardiaceae</taxon>
        <taxon>Saccharopolyspora</taxon>
    </lineage>
</organism>
<gene>
    <name evidence="2" type="ORF">GCM10020366_14680</name>
</gene>
<protein>
    <recommendedName>
        <fullName evidence="4">ATP synthase protein I</fullName>
    </recommendedName>
</protein>
<keyword evidence="1" id="KW-0812">Transmembrane</keyword>
<proteinExistence type="predicted"/>
<dbReference type="EMBL" id="BAAAYK010000038">
    <property type="protein sequence ID" value="GAA3355267.1"/>
    <property type="molecule type" value="Genomic_DNA"/>
</dbReference>